<protein>
    <submittedName>
        <fullName evidence="2">Uncharacterized protein</fullName>
    </submittedName>
</protein>
<accession>A0A8T0J9Y8</accession>
<comment type="caution">
    <text evidence="2">The sequence shown here is derived from an EMBL/GenBank/DDBJ whole genome shotgun (WGS) entry which is preliminary data.</text>
</comment>
<proteinExistence type="predicted"/>
<evidence type="ECO:0000256" key="1">
    <source>
        <dbReference type="SAM" id="MobiDB-lite"/>
    </source>
</evidence>
<reference evidence="2" key="1">
    <citation type="submission" date="2020-06" db="EMBL/GenBank/DDBJ databases">
        <title>WGS assembly of Ceratodon purpureus strain R40.</title>
        <authorList>
            <person name="Carey S.B."/>
            <person name="Jenkins J."/>
            <person name="Shu S."/>
            <person name="Lovell J.T."/>
            <person name="Sreedasyam A."/>
            <person name="Maumus F."/>
            <person name="Tiley G.P."/>
            <person name="Fernandez-Pozo N."/>
            <person name="Barry K."/>
            <person name="Chen C."/>
            <person name="Wang M."/>
            <person name="Lipzen A."/>
            <person name="Daum C."/>
            <person name="Saski C.A."/>
            <person name="Payton A.C."/>
            <person name="Mcbreen J.C."/>
            <person name="Conrad R.E."/>
            <person name="Kollar L.M."/>
            <person name="Olsson S."/>
            <person name="Huttunen S."/>
            <person name="Landis J.B."/>
            <person name="Wickett N.J."/>
            <person name="Johnson M.G."/>
            <person name="Rensing S.A."/>
            <person name="Grimwood J."/>
            <person name="Schmutz J."/>
            <person name="Mcdaniel S.F."/>
        </authorList>
    </citation>
    <scope>NUCLEOTIDE SEQUENCE</scope>
    <source>
        <strain evidence="2">R40</strain>
    </source>
</reference>
<dbReference type="EMBL" id="CM026421">
    <property type="protein sequence ID" value="KAG0592724.1"/>
    <property type="molecule type" value="Genomic_DNA"/>
</dbReference>
<evidence type="ECO:0000313" key="2">
    <source>
        <dbReference type="EMBL" id="KAG0592724.1"/>
    </source>
</evidence>
<keyword evidence="3" id="KW-1185">Reference proteome</keyword>
<feature type="compositionally biased region" description="Polar residues" evidence="1">
    <location>
        <begin position="1"/>
        <end position="12"/>
    </location>
</feature>
<sequence length="92" mass="10166">MPSSSGANSQRCQEGVTEFSGRPSDRFGITSAVTQLLGIRCRAWRAPYACFLRRRGLTARKTGIGKLAVYAGTLFQGSLWFRSCFTFCLLYG</sequence>
<organism evidence="2 3">
    <name type="scientific">Ceratodon purpureus</name>
    <name type="common">Fire moss</name>
    <name type="synonym">Dicranum purpureum</name>
    <dbReference type="NCBI Taxonomy" id="3225"/>
    <lineage>
        <taxon>Eukaryota</taxon>
        <taxon>Viridiplantae</taxon>
        <taxon>Streptophyta</taxon>
        <taxon>Embryophyta</taxon>
        <taxon>Bryophyta</taxon>
        <taxon>Bryophytina</taxon>
        <taxon>Bryopsida</taxon>
        <taxon>Dicranidae</taxon>
        <taxon>Pseudoditrichales</taxon>
        <taxon>Ditrichaceae</taxon>
        <taxon>Ceratodon</taxon>
    </lineage>
</organism>
<gene>
    <name evidence="2" type="ORF">KC19_1G276400</name>
</gene>
<evidence type="ECO:0000313" key="3">
    <source>
        <dbReference type="Proteomes" id="UP000822688"/>
    </source>
</evidence>
<dbReference type="AlphaFoldDB" id="A0A8T0J9Y8"/>
<feature type="region of interest" description="Disordered" evidence="1">
    <location>
        <begin position="1"/>
        <end position="23"/>
    </location>
</feature>
<name>A0A8T0J9Y8_CERPU</name>
<dbReference type="Proteomes" id="UP000822688">
    <property type="component" value="Chromosome 1"/>
</dbReference>